<feature type="region of interest" description="Disordered" evidence="1">
    <location>
        <begin position="66"/>
        <end position="137"/>
    </location>
</feature>
<evidence type="ECO:0000256" key="1">
    <source>
        <dbReference type="SAM" id="MobiDB-lite"/>
    </source>
</evidence>
<feature type="compositionally biased region" description="Basic and acidic residues" evidence="1">
    <location>
        <begin position="86"/>
        <end position="98"/>
    </location>
</feature>
<feature type="compositionally biased region" description="Polar residues" evidence="1">
    <location>
        <begin position="285"/>
        <end position="294"/>
    </location>
</feature>
<dbReference type="Proteomes" id="UP000233551">
    <property type="component" value="Unassembled WGS sequence"/>
</dbReference>
<name>A0A2I0I6H4_PUNGR</name>
<dbReference type="AlphaFoldDB" id="A0A2I0I6H4"/>
<organism evidence="2 3">
    <name type="scientific">Punica granatum</name>
    <name type="common">Pomegranate</name>
    <dbReference type="NCBI Taxonomy" id="22663"/>
    <lineage>
        <taxon>Eukaryota</taxon>
        <taxon>Viridiplantae</taxon>
        <taxon>Streptophyta</taxon>
        <taxon>Embryophyta</taxon>
        <taxon>Tracheophyta</taxon>
        <taxon>Spermatophyta</taxon>
        <taxon>Magnoliopsida</taxon>
        <taxon>eudicotyledons</taxon>
        <taxon>Gunneridae</taxon>
        <taxon>Pentapetalae</taxon>
        <taxon>rosids</taxon>
        <taxon>malvids</taxon>
        <taxon>Myrtales</taxon>
        <taxon>Lythraceae</taxon>
        <taxon>Punica</taxon>
    </lineage>
</organism>
<feature type="compositionally biased region" description="Polar residues" evidence="1">
    <location>
        <begin position="268"/>
        <end position="277"/>
    </location>
</feature>
<feature type="region of interest" description="Disordered" evidence="1">
    <location>
        <begin position="266"/>
        <end position="300"/>
    </location>
</feature>
<protein>
    <submittedName>
        <fullName evidence="2">Uncharacterized protein</fullName>
    </submittedName>
</protein>
<gene>
    <name evidence="2" type="ORF">CRG98_040582</name>
</gene>
<reference evidence="2 3" key="1">
    <citation type="submission" date="2017-11" db="EMBL/GenBank/DDBJ databases">
        <title>De-novo sequencing of pomegranate (Punica granatum L.) genome.</title>
        <authorList>
            <person name="Akparov Z."/>
            <person name="Amiraslanov A."/>
            <person name="Hajiyeva S."/>
            <person name="Abbasov M."/>
            <person name="Kaur K."/>
            <person name="Hamwieh A."/>
            <person name="Solovyev V."/>
            <person name="Salamov A."/>
            <person name="Braich B."/>
            <person name="Kosarev P."/>
            <person name="Mahmoud A."/>
            <person name="Hajiyev E."/>
            <person name="Babayeva S."/>
            <person name="Izzatullayeva V."/>
            <person name="Mammadov A."/>
            <person name="Mammadov A."/>
            <person name="Sharifova S."/>
            <person name="Ojaghi J."/>
            <person name="Eynullazada K."/>
            <person name="Bayramov B."/>
            <person name="Abdulazimova A."/>
            <person name="Shahmuradov I."/>
        </authorList>
    </citation>
    <scope>NUCLEOTIDE SEQUENCE [LARGE SCALE GENOMIC DNA]</scope>
    <source>
        <strain evidence="3">cv. AG2017</strain>
        <tissue evidence="2">Leaf</tissue>
    </source>
</reference>
<sequence>MRGICGKKYGVVPWENPFLSHVRPMGCHVQETFVFGNLVITTLEWLDRDWGHISIFSQVARPELDAGPKPNAVNEGSKPNVVNARPKPDAEPKPKSRAETQCGAEAQYSPYRGGREKAVGGLPAKVGTTRRSGGVSGRDGLGFWSQRISLWRSEDHGWSTREGWHNSPVVRGGWPGWTAFGHSTSRRGEVKTVGGLPAKVGTTRLSCGVGGRDGRPLQKARLKENYGPTRRLDFGSVDGMKGWGLPIQGYQFLVIERGSLKKAKNELANKQTRSSLNPLRMSPVESPSCTNSNVDSRRGPHRSLLDCTAWECPPSSGDA</sequence>
<keyword evidence="3" id="KW-1185">Reference proteome</keyword>
<evidence type="ECO:0000313" key="3">
    <source>
        <dbReference type="Proteomes" id="UP000233551"/>
    </source>
</evidence>
<comment type="caution">
    <text evidence="2">The sequence shown here is derived from an EMBL/GenBank/DDBJ whole genome shotgun (WGS) entry which is preliminary data.</text>
</comment>
<proteinExistence type="predicted"/>
<evidence type="ECO:0000313" key="2">
    <source>
        <dbReference type="EMBL" id="PKI39016.1"/>
    </source>
</evidence>
<dbReference type="EMBL" id="PGOL01003923">
    <property type="protein sequence ID" value="PKI39016.1"/>
    <property type="molecule type" value="Genomic_DNA"/>
</dbReference>
<accession>A0A2I0I6H4</accession>